<proteinExistence type="predicted"/>
<dbReference type="Proteomes" id="UP001234297">
    <property type="component" value="Chromosome 4"/>
</dbReference>
<sequence length="256" mass="28398">MRTNSSAEKYRLSRKKSNDEDRTGTPERSLRNPVTAFKAHLPDSKYWLALWVHLVHAATWVKNPQRKRTHCRRQSSPASPSPRSPPISTQQQPLATHLPTSPSPRRTQNPSPCISLHHHLHRRQSSPASPSPCITTYTQNAEPVKTHLPASPLRSRHSHHPARTHLHRLPSTLSSSPSQPISIASHQRSAATPRNPSPCITVSTQNASCTDPSPLPPINAQQQPLGSPSTTHQKGVAKRTQESQLPLLHVAGYERM</sequence>
<dbReference type="EMBL" id="CM056812">
    <property type="protein sequence ID" value="KAJ8618479.1"/>
    <property type="molecule type" value="Genomic_DNA"/>
</dbReference>
<accession>A0ACC2KBX7</accession>
<evidence type="ECO:0000313" key="2">
    <source>
        <dbReference type="Proteomes" id="UP001234297"/>
    </source>
</evidence>
<evidence type="ECO:0000313" key="1">
    <source>
        <dbReference type="EMBL" id="KAJ8618479.1"/>
    </source>
</evidence>
<comment type="caution">
    <text evidence="1">The sequence shown here is derived from an EMBL/GenBank/DDBJ whole genome shotgun (WGS) entry which is preliminary data.</text>
</comment>
<reference evidence="1 2" key="1">
    <citation type="journal article" date="2022" name="Hortic Res">
        <title>A haplotype resolved chromosomal level avocado genome allows analysis of novel avocado genes.</title>
        <authorList>
            <person name="Nath O."/>
            <person name="Fletcher S.J."/>
            <person name="Hayward A."/>
            <person name="Shaw L.M."/>
            <person name="Masouleh A.K."/>
            <person name="Furtado A."/>
            <person name="Henry R.J."/>
            <person name="Mitter N."/>
        </authorList>
    </citation>
    <scope>NUCLEOTIDE SEQUENCE [LARGE SCALE GENOMIC DNA]</scope>
    <source>
        <strain evidence="2">cv. Hass</strain>
    </source>
</reference>
<organism evidence="1 2">
    <name type="scientific">Persea americana</name>
    <name type="common">Avocado</name>
    <dbReference type="NCBI Taxonomy" id="3435"/>
    <lineage>
        <taxon>Eukaryota</taxon>
        <taxon>Viridiplantae</taxon>
        <taxon>Streptophyta</taxon>
        <taxon>Embryophyta</taxon>
        <taxon>Tracheophyta</taxon>
        <taxon>Spermatophyta</taxon>
        <taxon>Magnoliopsida</taxon>
        <taxon>Magnoliidae</taxon>
        <taxon>Laurales</taxon>
        <taxon>Lauraceae</taxon>
        <taxon>Persea</taxon>
    </lineage>
</organism>
<gene>
    <name evidence="1" type="ORF">MRB53_014665</name>
</gene>
<name>A0ACC2KBX7_PERAE</name>
<keyword evidence="2" id="KW-1185">Reference proteome</keyword>
<protein>
    <submittedName>
        <fullName evidence="1">Uncharacterized protein</fullName>
    </submittedName>
</protein>